<dbReference type="EMBL" id="MPUH01000404">
    <property type="protein sequence ID" value="OMJ80879.1"/>
    <property type="molecule type" value="Genomic_DNA"/>
</dbReference>
<comment type="caution">
    <text evidence="2">The sequence shown here is derived from an EMBL/GenBank/DDBJ whole genome shotgun (WGS) entry which is preliminary data.</text>
</comment>
<evidence type="ECO:0000313" key="3">
    <source>
        <dbReference type="Proteomes" id="UP000187209"/>
    </source>
</evidence>
<reference evidence="2 3" key="1">
    <citation type="submission" date="2016-11" db="EMBL/GenBank/DDBJ databases">
        <title>The macronuclear genome of Stentor coeruleus: a giant cell with tiny introns.</title>
        <authorList>
            <person name="Slabodnick M."/>
            <person name="Ruby J.G."/>
            <person name="Reiff S.B."/>
            <person name="Swart E.C."/>
            <person name="Gosai S."/>
            <person name="Prabakaran S."/>
            <person name="Witkowska E."/>
            <person name="Larue G.E."/>
            <person name="Fisher S."/>
            <person name="Freeman R.M."/>
            <person name="Gunawardena J."/>
            <person name="Chu W."/>
            <person name="Stover N.A."/>
            <person name="Gregory B.D."/>
            <person name="Nowacki M."/>
            <person name="Derisi J."/>
            <person name="Roy S.W."/>
            <person name="Marshall W.F."/>
            <person name="Sood P."/>
        </authorList>
    </citation>
    <scope>NUCLEOTIDE SEQUENCE [LARGE SCALE GENOMIC DNA]</scope>
    <source>
        <strain evidence="2">WM001</strain>
    </source>
</reference>
<dbReference type="AlphaFoldDB" id="A0A1R2BVN1"/>
<gene>
    <name evidence="2" type="ORF">SteCoe_18782</name>
</gene>
<proteinExistence type="predicted"/>
<accession>A0A1R2BVN1</accession>
<name>A0A1R2BVN1_9CILI</name>
<protein>
    <submittedName>
        <fullName evidence="2">Uncharacterized protein</fullName>
    </submittedName>
</protein>
<evidence type="ECO:0000313" key="2">
    <source>
        <dbReference type="EMBL" id="OMJ80879.1"/>
    </source>
</evidence>
<keyword evidence="3" id="KW-1185">Reference proteome</keyword>
<evidence type="ECO:0000256" key="1">
    <source>
        <dbReference type="SAM" id="MobiDB-lite"/>
    </source>
</evidence>
<sequence>MGNSITECMRTQQLNKGEMNVTKDESSISEEYLKKTTPDDTLKQLLSRKLKEDQQPRSYTKGSVKVTIL</sequence>
<organism evidence="2 3">
    <name type="scientific">Stentor coeruleus</name>
    <dbReference type="NCBI Taxonomy" id="5963"/>
    <lineage>
        <taxon>Eukaryota</taxon>
        <taxon>Sar</taxon>
        <taxon>Alveolata</taxon>
        <taxon>Ciliophora</taxon>
        <taxon>Postciliodesmatophora</taxon>
        <taxon>Heterotrichea</taxon>
        <taxon>Heterotrichida</taxon>
        <taxon>Stentoridae</taxon>
        <taxon>Stentor</taxon>
    </lineage>
</organism>
<feature type="region of interest" description="Disordered" evidence="1">
    <location>
        <begin position="47"/>
        <end position="69"/>
    </location>
</feature>
<dbReference type="Proteomes" id="UP000187209">
    <property type="component" value="Unassembled WGS sequence"/>
</dbReference>